<evidence type="ECO:0000256" key="5">
    <source>
        <dbReference type="ARBA" id="ARBA00023163"/>
    </source>
</evidence>
<evidence type="ECO:0000313" key="9">
    <source>
        <dbReference type="EMBL" id="QNK41891.1"/>
    </source>
</evidence>
<dbReference type="SUPFAM" id="SSF88946">
    <property type="entry name" value="Sigma2 domain of RNA polymerase sigma factors"/>
    <property type="match status" value="1"/>
</dbReference>
<proteinExistence type="inferred from homology"/>
<dbReference type="InterPro" id="IPR007627">
    <property type="entry name" value="RNA_pol_sigma70_r2"/>
</dbReference>
<dbReference type="InterPro" id="IPR039425">
    <property type="entry name" value="RNA_pol_sigma-70-like"/>
</dbReference>
<keyword evidence="2" id="KW-0805">Transcription regulation</keyword>
<feature type="domain" description="RNA polymerase sigma factor 70 region 4 type 2" evidence="7">
    <location>
        <begin position="123"/>
        <end position="176"/>
    </location>
</feature>
<dbReference type="NCBIfam" id="TIGR02937">
    <property type="entry name" value="sigma70-ECF"/>
    <property type="match status" value="1"/>
</dbReference>
<evidence type="ECO:0000256" key="3">
    <source>
        <dbReference type="ARBA" id="ARBA00023082"/>
    </source>
</evidence>
<dbReference type="InterPro" id="IPR013324">
    <property type="entry name" value="RNA_pol_sigma_r3/r4-like"/>
</dbReference>
<evidence type="ECO:0000259" key="6">
    <source>
        <dbReference type="Pfam" id="PF04542"/>
    </source>
</evidence>
<feature type="domain" description="RNA polymerase sigma-70 region 2" evidence="6">
    <location>
        <begin position="28"/>
        <end position="93"/>
    </location>
</feature>
<dbReference type="InterPro" id="IPR036388">
    <property type="entry name" value="WH-like_DNA-bd_sf"/>
</dbReference>
<dbReference type="Gene3D" id="1.10.10.10">
    <property type="entry name" value="Winged helix-like DNA-binding domain superfamily/Winged helix DNA-binding domain"/>
    <property type="match status" value="1"/>
</dbReference>
<dbReference type="Proteomes" id="UP000515909">
    <property type="component" value="Chromosome"/>
</dbReference>
<accession>A0A6N8I1A4</accession>
<accession>A0A7G8TE50</accession>
<reference evidence="9 11" key="2">
    <citation type="submission" date="2020-08" db="EMBL/GenBank/DDBJ databases">
        <title>The isolate Caproiciproducens sp. 7D4C2 produces n-caproate at mildly acidic conditions from hexoses: genome and rBOX comparison with related strains and chain-elongating bacteria.</title>
        <authorList>
            <person name="Esquivel-Elizondo S."/>
            <person name="Bagci C."/>
            <person name="Temovska M."/>
            <person name="Jeon B.S."/>
            <person name="Bessarab I."/>
            <person name="Williams R.B.H."/>
            <person name="Huson D.H."/>
            <person name="Angenent L.T."/>
        </authorList>
    </citation>
    <scope>NUCLEOTIDE SEQUENCE [LARGE SCALE GENOMIC DNA]</scope>
    <source>
        <strain evidence="9 11">7D4C2</strain>
    </source>
</reference>
<evidence type="ECO:0000313" key="11">
    <source>
        <dbReference type="Proteomes" id="UP000515909"/>
    </source>
</evidence>
<dbReference type="Pfam" id="PF04542">
    <property type="entry name" value="Sigma70_r2"/>
    <property type="match status" value="1"/>
</dbReference>
<evidence type="ECO:0000256" key="2">
    <source>
        <dbReference type="ARBA" id="ARBA00023015"/>
    </source>
</evidence>
<dbReference type="GO" id="GO:0003677">
    <property type="term" value="F:DNA binding"/>
    <property type="evidence" value="ECO:0007669"/>
    <property type="project" value="UniProtKB-KW"/>
</dbReference>
<organism evidence="8 10">
    <name type="scientific">Caproicibacter fermentans</name>
    <dbReference type="NCBI Taxonomy" id="2576756"/>
    <lineage>
        <taxon>Bacteria</taxon>
        <taxon>Bacillati</taxon>
        <taxon>Bacillota</taxon>
        <taxon>Clostridia</taxon>
        <taxon>Eubacteriales</taxon>
        <taxon>Acutalibacteraceae</taxon>
        <taxon>Caproicibacter</taxon>
    </lineage>
</organism>
<keyword evidence="4" id="KW-0238">DNA-binding</keyword>
<name>A0A6N8I1A4_9FIRM</name>
<evidence type="ECO:0000313" key="8">
    <source>
        <dbReference type="EMBL" id="MVB11303.1"/>
    </source>
</evidence>
<dbReference type="Proteomes" id="UP000469440">
    <property type="component" value="Unassembled WGS sequence"/>
</dbReference>
<dbReference type="GO" id="GO:0006352">
    <property type="term" value="P:DNA-templated transcription initiation"/>
    <property type="evidence" value="ECO:0007669"/>
    <property type="project" value="InterPro"/>
</dbReference>
<dbReference type="RefSeq" id="WP_066649938.1">
    <property type="nucleotide sequence ID" value="NZ_CP060286.1"/>
</dbReference>
<evidence type="ECO:0000313" key="10">
    <source>
        <dbReference type="Proteomes" id="UP000469440"/>
    </source>
</evidence>
<dbReference type="SUPFAM" id="SSF88659">
    <property type="entry name" value="Sigma3 and sigma4 domains of RNA polymerase sigma factors"/>
    <property type="match status" value="1"/>
</dbReference>
<dbReference type="InterPro" id="IPR013249">
    <property type="entry name" value="RNA_pol_sigma70_r4_t2"/>
</dbReference>
<dbReference type="Pfam" id="PF08281">
    <property type="entry name" value="Sigma70_r4_2"/>
    <property type="match status" value="1"/>
</dbReference>
<keyword evidence="3" id="KW-0731">Sigma factor</keyword>
<dbReference type="EMBL" id="CP060286">
    <property type="protein sequence ID" value="QNK41891.1"/>
    <property type="molecule type" value="Genomic_DNA"/>
</dbReference>
<dbReference type="GO" id="GO:0016987">
    <property type="term" value="F:sigma factor activity"/>
    <property type="evidence" value="ECO:0007669"/>
    <property type="project" value="UniProtKB-KW"/>
</dbReference>
<keyword evidence="5" id="KW-0804">Transcription</keyword>
<sequence>MFDAKRINRENFVDRLKARDERALDYVIDSYGGMIRSIVRKRLSALPNQWEECENDILLAVWNEISHFDSTKSSFSGWLAAVCRYKAIDCLRRSIKYRNELPLNYEELDCSAAPQSESCSEVREAVLDLLRELPEEDRRLFWDCYVCEKPADQLARERNIKVSALYNRLSRGRKKLRQVREVKP</sequence>
<comment type="similarity">
    <text evidence="1">Belongs to the sigma-70 factor family. ECF subfamily.</text>
</comment>
<dbReference type="InterPro" id="IPR013325">
    <property type="entry name" value="RNA_pol_sigma_r2"/>
</dbReference>
<dbReference type="KEGG" id="cfem:HCR03_06550"/>
<reference evidence="8 10" key="1">
    <citation type="submission" date="2019-09" db="EMBL/GenBank/DDBJ databases">
        <title>Genome sequence of Clostridium sp. EA1.</title>
        <authorList>
            <person name="Poehlein A."/>
            <person name="Bengelsdorf F.R."/>
            <person name="Daniel R."/>
        </authorList>
    </citation>
    <scope>NUCLEOTIDE SEQUENCE [LARGE SCALE GENOMIC DNA]</scope>
    <source>
        <strain evidence="8 10">EA1</strain>
    </source>
</reference>
<dbReference type="OrthoDB" id="190020at2"/>
<evidence type="ECO:0000256" key="1">
    <source>
        <dbReference type="ARBA" id="ARBA00010641"/>
    </source>
</evidence>
<evidence type="ECO:0000256" key="4">
    <source>
        <dbReference type="ARBA" id="ARBA00023125"/>
    </source>
</evidence>
<dbReference type="PANTHER" id="PTHR43133">
    <property type="entry name" value="RNA POLYMERASE ECF-TYPE SIGMA FACTO"/>
    <property type="match status" value="1"/>
</dbReference>
<keyword evidence="10" id="KW-1185">Reference proteome</keyword>
<protein>
    <submittedName>
        <fullName evidence="9">Sigma-70 family RNA polymerase sigma factor</fullName>
    </submittedName>
    <submittedName>
        <fullName evidence="8">Sigma-70, region 4</fullName>
    </submittedName>
</protein>
<dbReference type="PANTHER" id="PTHR43133:SF8">
    <property type="entry name" value="RNA POLYMERASE SIGMA FACTOR HI_1459-RELATED"/>
    <property type="match status" value="1"/>
</dbReference>
<dbReference type="AlphaFoldDB" id="A0A6N8I1A4"/>
<dbReference type="EMBL" id="VWXL01000053">
    <property type="protein sequence ID" value="MVB11303.1"/>
    <property type="molecule type" value="Genomic_DNA"/>
</dbReference>
<dbReference type="Gene3D" id="1.10.1740.10">
    <property type="match status" value="1"/>
</dbReference>
<dbReference type="InterPro" id="IPR014284">
    <property type="entry name" value="RNA_pol_sigma-70_dom"/>
</dbReference>
<gene>
    <name evidence="8" type="ORF">CAFE_20130</name>
    <name evidence="9" type="ORF">HCR03_06550</name>
</gene>
<evidence type="ECO:0000259" key="7">
    <source>
        <dbReference type="Pfam" id="PF08281"/>
    </source>
</evidence>